<comment type="similarity">
    <text evidence="2 14 15">Belongs to the TonB-dependent receptor family.</text>
</comment>
<dbReference type="NCBIfam" id="TIGR01783">
    <property type="entry name" value="TonB-siderophor"/>
    <property type="match status" value="1"/>
</dbReference>
<keyword evidence="3 14" id="KW-0813">Transport</keyword>
<keyword evidence="12 19" id="KW-0675">Receptor</keyword>
<feature type="domain" description="TonB-dependent receptor plug" evidence="18">
    <location>
        <begin position="64"/>
        <end position="163"/>
    </location>
</feature>
<keyword evidence="11 14" id="KW-0472">Membrane</keyword>
<accession>A0A8J8SLC4</accession>
<evidence type="ECO:0000259" key="17">
    <source>
        <dbReference type="Pfam" id="PF00593"/>
    </source>
</evidence>
<dbReference type="GO" id="GO:0038023">
    <property type="term" value="F:signaling receptor activity"/>
    <property type="evidence" value="ECO:0007669"/>
    <property type="project" value="InterPro"/>
</dbReference>
<dbReference type="GO" id="GO:0015891">
    <property type="term" value="P:siderophore transport"/>
    <property type="evidence" value="ECO:0007669"/>
    <property type="project" value="InterPro"/>
</dbReference>
<feature type="domain" description="TonB-dependent receptor-like beta-barrel" evidence="17">
    <location>
        <begin position="235"/>
        <end position="671"/>
    </location>
</feature>
<keyword evidence="9" id="KW-0406">Ion transport</keyword>
<evidence type="ECO:0000256" key="13">
    <source>
        <dbReference type="ARBA" id="ARBA00023237"/>
    </source>
</evidence>
<dbReference type="InterPro" id="IPR037066">
    <property type="entry name" value="Plug_dom_sf"/>
</dbReference>
<dbReference type="InterPro" id="IPR000531">
    <property type="entry name" value="Beta-barrel_TonB"/>
</dbReference>
<evidence type="ECO:0000256" key="3">
    <source>
        <dbReference type="ARBA" id="ARBA00022448"/>
    </source>
</evidence>
<evidence type="ECO:0000256" key="1">
    <source>
        <dbReference type="ARBA" id="ARBA00004571"/>
    </source>
</evidence>
<evidence type="ECO:0000256" key="14">
    <source>
        <dbReference type="PROSITE-ProRule" id="PRU01360"/>
    </source>
</evidence>
<keyword evidence="6 14" id="KW-0812">Transmembrane</keyword>
<keyword evidence="8" id="KW-0408">Iron</keyword>
<protein>
    <submittedName>
        <fullName evidence="19">TonB-dependent siderophore receptor</fullName>
    </submittedName>
</protein>
<dbReference type="Pfam" id="PF00593">
    <property type="entry name" value="TonB_dep_Rec_b-barrel"/>
    <property type="match status" value="1"/>
</dbReference>
<dbReference type="GO" id="GO:0009279">
    <property type="term" value="C:cell outer membrane"/>
    <property type="evidence" value="ECO:0007669"/>
    <property type="project" value="UniProtKB-SubCell"/>
</dbReference>
<keyword evidence="5" id="KW-0410">Iron transport</keyword>
<evidence type="ECO:0000256" key="11">
    <source>
        <dbReference type="ARBA" id="ARBA00023136"/>
    </source>
</evidence>
<evidence type="ECO:0000256" key="10">
    <source>
        <dbReference type="ARBA" id="ARBA00023077"/>
    </source>
</evidence>
<evidence type="ECO:0000256" key="4">
    <source>
        <dbReference type="ARBA" id="ARBA00022452"/>
    </source>
</evidence>
<evidence type="ECO:0000256" key="16">
    <source>
        <dbReference type="SAM" id="SignalP"/>
    </source>
</evidence>
<evidence type="ECO:0000256" key="7">
    <source>
        <dbReference type="ARBA" id="ARBA00022729"/>
    </source>
</evidence>
<evidence type="ECO:0000313" key="20">
    <source>
        <dbReference type="Proteomes" id="UP000679284"/>
    </source>
</evidence>
<evidence type="ECO:0000259" key="18">
    <source>
        <dbReference type="Pfam" id="PF07715"/>
    </source>
</evidence>
<evidence type="ECO:0000256" key="9">
    <source>
        <dbReference type="ARBA" id="ARBA00023065"/>
    </source>
</evidence>
<dbReference type="AlphaFoldDB" id="A0A8J8SLC4"/>
<name>A0A8J8SLC4_9RHOB</name>
<proteinExistence type="inferred from homology"/>
<dbReference type="Gene3D" id="2.40.170.20">
    <property type="entry name" value="TonB-dependent receptor, beta-barrel domain"/>
    <property type="match status" value="1"/>
</dbReference>
<keyword evidence="4 14" id="KW-1134">Transmembrane beta strand</keyword>
<evidence type="ECO:0000256" key="2">
    <source>
        <dbReference type="ARBA" id="ARBA00009810"/>
    </source>
</evidence>
<dbReference type="Gene3D" id="2.170.130.10">
    <property type="entry name" value="TonB-dependent receptor, plug domain"/>
    <property type="match status" value="1"/>
</dbReference>
<dbReference type="InterPro" id="IPR010105">
    <property type="entry name" value="TonB_sidphr_rcpt"/>
</dbReference>
<dbReference type="InterPro" id="IPR012910">
    <property type="entry name" value="Plug_dom"/>
</dbReference>
<dbReference type="RefSeq" id="WP_211783456.1">
    <property type="nucleotide sequence ID" value="NZ_CP047289.1"/>
</dbReference>
<keyword evidence="20" id="KW-1185">Reference proteome</keyword>
<dbReference type="PROSITE" id="PS52016">
    <property type="entry name" value="TONB_DEPENDENT_REC_3"/>
    <property type="match status" value="1"/>
</dbReference>
<evidence type="ECO:0000256" key="5">
    <source>
        <dbReference type="ARBA" id="ARBA00022496"/>
    </source>
</evidence>
<dbReference type="EMBL" id="CP047289">
    <property type="protein sequence ID" value="QUS36236.1"/>
    <property type="molecule type" value="Genomic_DNA"/>
</dbReference>
<comment type="subcellular location">
    <subcellularLocation>
        <location evidence="1 14">Cell outer membrane</location>
        <topology evidence="1 14">Multi-pass membrane protein</topology>
    </subcellularLocation>
</comment>
<dbReference type="CDD" id="cd01347">
    <property type="entry name" value="ligand_gated_channel"/>
    <property type="match status" value="1"/>
</dbReference>
<organism evidence="19 20">
    <name type="scientific">Falsirhodobacter algicola</name>
    <dbReference type="NCBI Taxonomy" id="2692330"/>
    <lineage>
        <taxon>Bacteria</taxon>
        <taxon>Pseudomonadati</taxon>
        <taxon>Pseudomonadota</taxon>
        <taxon>Alphaproteobacteria</taxon>
        <taxon>Rhodobacterales</taxon>
        <taxon>Paracoccaceae</taxon>
        <taxon>Falsirhodobacter</taxon>
    </lineage>
</organism>
<dbReference type="Proteomes" id="UP000679284">
    <property type="component" value="Chromosome"/>
</dbReference>
<evidence type="ECO:0000256" key="12">
    <source>
        <dbReference type="ARBA" id="ARBA00023170"/>
    </source>
</evidence>
<sequence length="701" mass="76262">MRLHRTLLVAGTSLLALSLAAKAQDDATALEAIVVTGAPDPTAPAGGFVATGQASATKTGTARIDTQQTTSVVTSEQITAQGARTLGQALNYSAGTFGEPYGQDSRGDAPRLRGFDGGNSQFLNGLKLLRSNTTPSFETYGLERIEVLHGPAGVLYGAGNPGGMINMIQKRAQFDTFNEVGLSFGTDDRAETFFDLNRTVGTDVAYRFTGVLRSQTGAAEEIEDDRIYLAPSVTWQINGEDTLTFLGSYQWDNPEQPTSVSTDALIGGSDAIGRDTYIGEEDYNHSDRKQVNLGVEWQHRFNDNWSLTQGLRYQSFDWDYQWLYFSSLTGDTINRGAIEQDEDTETVNLDTRLTGHARTGAVDHTLLFGLDIRRYDELTQTAFGRGVPGLSASDPQYGATVDPEIWYEAENDLTYRQTGIYAQDELRVDRWRATLGLRHDWSSREGTTYSNFAGTTDVDEDTSETTGRAGLSYVFDNGFAPFVSYATTFDPVVGTDELTGDPLDPTSGRQWEVGVKYQPAGFDGFFTATLFDIEQKNVTVSVLDSASGVVTSRQRGQVDSKGLELEGVAQLSPAWTLRAAYSYTDAETVSDDYAGLVPENTPEDVASLWVGYDFDPAGPLAGLNLGGGIRYFGARFGDAANTYRMDGETLLDASVSYVHEAVTARVTVQNLTDEEYLAQCGSFGCTYGAGRTVIADVSYRW</sequence>
<gene>
    <name evidence="19" type="ORF">GR316_08105</name>
</gene>
<keyword evidence="10 15" id="KW-0798">TonB box</keyword>
<evidence type="ECO:0000256" key="6">
    <source>
        <dbReference type="ARBA" id="ARBA00022692"/>
    </source>
</evidence>
<keyword evidence="7 16" id="KW-0732">Signal</keyword>
<evidence type="ECO:0000256" key="8">
    <source>
        <dbReference type="ARBA" id="ARBA00023004"/>
    </source>
</evidence>
<evidence type="ECO:0000256" key="15">
    <source>
        <dbReference type="RuleBase" id="RU003357"/>
    </source>
</evidence>
<dbReference type="PANTHER" id="PTHR32552">
    <property type="entry name" value="FERRICHROME IRON RECEPTOR-RELATED"/>
    <property type="match status" value="1"/>
</dbReference>
<feature type="chain" id="PRO_5035169211" evidence="16">
    <location>
        <begin position="24"/>
        <end position="701"/>
    </location>
</feature>
<feature type="signal peptide" evidence="16">
    <location>
        <begin position="1"/>
        <end position="23"/>
    </location>
</feature>
<dbReference type="InterPro" id="IPR039426">
    <property type="entry name" value="TonB-dep_rcpt-like"/>
</dbReference>
<reference evidence="19" key="1">
    <citation type="submission" date="2020-01" db="EMBL/GenBank/DDBJ databases">
        <authorList>
            <person name="Yang Y."/>
            <person name="Kwon Y.M."/>
        </authorList>
    </citation>
    <scope>NUCLEOTIDE SEQUENCE</scope>
    <source>
        <strain evidence="19">PG104</strain>
    </source>
</reference>
<dbReference type="InterPro" id="IPR036942">
    <property type="entry name" value="Beta-barrel_TonB_sf"/>
</dbReference>
<dbReference type="Pfam" id="PF07715">
    <property type="entry name" value="Plug"/>
    <property type="match status" value="1"/>
</dbReference>
<dbReference type="SUPFAM" id="SSF56935">
    <property type="entry name" value="Porins"/>
    <property type="match status" value="1"/>
</dbReference>
<dbReference type="GO" id="GO:0015344">
    <property type="term" value="F:siderophore uptake transmembrane transporter activity"/>
    <property type="evidence" value="ECO:0007669"/>
    <property type="project" value="TreeGrafter"/>
</dbReference>
<evidence type="ECO:0000313" key="19">
    <source>
        <dbReference type="EMBL" id="QUS36236.1"/>
    </source>
</evidence>
<dbReference type="PANTHER" id="PTHR32552:SF68">
    <property type="entry name" value="FERRICHROME OUTER MEMBRANE TRANSPORTER_PHAGE RECEPTOR"/>
    <property type="match status" value="1"/>
</dbReference>
<keyword evidence="13 14" id="KW-0998">Cell outer membrane</keyword>
<dbReference type="KEGG" id="fap:GR316_08105"/>